<dbReference type="PROSITE" id="PS50014">
    <property type="entry name" value="BROMODOMAIN_2"/>
    <property type="match status" value="1"/>
</dbReference>
<proteinExistence type="predicted"/>
<evidence type="ECO:0000259" key="10">
    <source>
        <dbReference type="PROSITE" id="PS51525"/>
    </source>
</evidence>
<organism evidence="12">
    <name type="scientific">Selaginella moellendorffii</name>
    <name type="common">Spikemoss</name>
    <dbReference type="NCBI Taxonomy" id="88036"/>
    <lineage>
        <taxon>Eukaryota</taxon>
        <taxon>Viridiplantae</taxon>
        <taxon>Streptophyta</taxon>
        <taxon>Embryophyta</taxon>
        <taxon>Tracheophyta</taxon>
        <taxon>Lycopodiopsida</taxon>
        <taxon>Selaginellales</taxon>
        <taxon>Selaginellaceae</taxon>
        <taxon>Selaginella</taxon>
    </lineage>
</organism>
<feature type="domain" description="NET" evidence="10">
    <location>
        <begin position="269"/>
        <end position="354"/>
    </location>
</feature>
<dbReference type="HOGENOM" id="CLU_007920_1_0_1"/>
<reference evidence="11 12" key="1">
    <citation type="journal article" date="2011" name="Science">
        <title>The Selaginella genome identifies genetic changes associated with the evolution of vascular plants.</title>
        <authorList>
            <person name="Banks J.A."/>
            <person name="Nishiyama T."/>
            <person name="Hasebe M."/>
            <person name="Bowman J.L."/>
            <person name="Gribskov M."/>
            <person name="dePamphilis C."/>
            <person name="Albert V.A."/>
            <person name="Aono N."/>
            <person name="Aoyama T."/>
            <person name="Ambrose B.A."/>
            <person name="Ashton N.W."/>
            <person name="Axtell M.J."/>
            <person name="Barker E."/>
            <person name="Barker M.S."/>
            <person name="Bennetzen J.L."/>
            <person name="Bonawitz N.D."/>
            <person name="Chapple C."/>
            <person name="Cheng C."/>
            <person name="Correa L.G."/>
            <person name="Dacre M."/>
            <person name="DeBarry J."/>
            <person name="Dreyer I."/>
            <person name="Elias M."/>
            <person name="Engstrom E.M."/>
            <person name="Estelle M."/>
            <person name="Feng L."/>
            <person name="Finet C."/>
            <person name="Floyd S.K."/>
            <person name="Frommer W.B."/>
            <person name="Fujita T."/>
            <person name="Gramzow L."/>
            <person name="Gutensohn M."/>
            <person name="Harholt J."/>
            <person name="Hattori M."/>
            <person name="Heyl A."/>
            <person name="Hirai T."/>
            <person name="Hiwatashi Y."/>
            <person name="Ishikawa M."/>
            <person name="Iwata M."/>
            <person name="Karol K.G."/>
            <person name="Koehler B."/>
            <person name="Kolukisaoglu U."/>
            <person name="Kubo M."/>
            <person name="Kurata T."/>
            <person name="Lalonde S."/>
            <person name="Li K."/>
            <person name="Li Y."/>
            <person name="Litt A."/>
            <person name="Lyons E."/>
            <person name="Manning G."/>
            <person name="Maruyama T."/>
            <person name="Michael T.P."/>
            <person name="Mikami K."/>
            <person name="Miyazaki S."/>
            <person name="Morinaga S."/>
            <person name="Murata T."/>
            <person name="Mueller-Roeber B."/>
            <person name="Nelson D.R."/>
            <person name="Obara M."/>
            <person name="Oguri Y."/>
            <person name="Olmstead R.G."/>
            <person name="Onodera N."/>
            <person name="Petersen B.L."/>
            <person name="Pils B."/>
            <person name="Prigge M."/>
            <person name="Rensing S.A."/>
            <person name="Riano-Pachon D.M."/>
            <person name="Roberts A.W."/>
            <person name="Sato Y."/>
            <person name="Scheller H.V."/>
            <person name="Schulz B."/>
            <person name="Schulz C."/>
            <person name="Shakirov E.V."/>
            <person name="Shibagaki N."/>
            <person name="Shinohara N."/>
            <person name="Shippen D.E."/>
            <person name="Soerensen I."/>
            <person name="Sotooka R."/>
            <person name="Sugimoto N."/>
            <person name="Sugita M."/>
            <person name="Sumikawa N."/>
            <person name="Tanurdzic M."/>
            <person name="Theissen G."/>
            <person name="Ulvskov P."/>
            <person name="Wakazuki S."/>
            <person name="Weng J.K."/>
            <person name="Willats W.W."/>
            <person name="Wipf D."/>
            <person name="Wolf P.G."/>
            <person name="Yang L."/>
            <person name="Zimmer A.D."/>
            <person name="Zhu Q."/>
            <person name="Mitros T."/>
            <person name="Hellsten U."/>
            <person name="Loque D."/>
            <person name="Otillar R."/>
            <person name="Salamov A."/>
            <person name="Schmutz J."/>
            <person name="Shapiro H."/>
            <person name="Lindquist E."/>
            <person name="Lucas S."/>
            <person name="Rokhsar D."/>
            <person name="Grigoriev I.V."/>
        </authorList>
    </citation>
    <scope>NUCLEOTIDE SEQUENCE [LARGE SCALE GENOMIC DNA]</scope>
</reference>
<dbReference type="OMA" id="CEMEPAN"/>
<feature type="compositionally biased region" description="Basic and acidic residues" evidence="8">
    <location>
        <begin position="68"/>
        <end position="80"/>
    </location>
</feature>
<keyword evidence="12" id="KW-1185">Reference proteome</keyword>
<dbReference type="Proteomes" id="UP000001514">
    <property type="component" value="Unassembled WGS sequence"/>
</dbReference>
<dbReference type="InterPro" id="IPR036427">
    <property type="entry name" value="Bromodomain-like_sf"/>
</dbReference>
<evidence type="ECO:0000256" key="5">
    <source>
        <dbReference type="ARBA" id="ARBA00023163"/>
    </source>
</evidence>
<feature type="compositionally biased region" description="Polar residues" evidence="8">
    <location>
        <begin position="56"/>
        <end position="66"/>
    </location>
</feature>
<dbReference type="InterPro" id="IPR052442">
    <property type="entry name" value="Env_Response_Regulator"/>
</dbReference>
<keyword evidence="5" id="KW-0804">Transcription</keyword>
<feature type="compositionally biased region" description="Basic and acidic residues" evidence="8">
    <location>
        <begin position="501"/>
        <end position="520"/>
    </location>
</feature>
<dbReference type="GO" id="GO:0005634">
    <property type="term" value="C:nucleus"/>
    <property type="evidence" value="ECO:0007669"/>
    <property type="project" value="UniProtKB-SubCell"/>
</dbReference>
<dbReference type="InterPro" id="IPR037377">
    <property type="entry name" value="GTE_bromo"/>
</dbReference>
<dbReference type="EMBL" id="GL377571">
    <property type="protein sequence ID" value="EFJ33224.1"/>
    <property type="molecule type" value="Genomic_DNA"/>
</dbReference>
<evidence type="ECO:0000256" key="1">
    <source>
        <dbReference type="ARBA" id="ARBA00004123"/>
    </source>
</evidence>
<evidence type="ECO:0000256" key="6">
    <source>
        <dbReference type="ARBA" id="ARBA00023242"/>
    </source>
</evidence>
<evidence type="ECO:0000256" key="8">
    <source>
        <dbReference type="SAM" id="MobiDB-lite"/>
    </source>
</evidence>
<keyword evidence="4 7" id="KW-0103">Bromodomain</keyword>
<dbReference type="STRING" id="88036.D8R369"/>
<evidence type="ECO:0000259" key="9">
    <source>
        <dbReference type="PROSITE" id="PS50014"/>
    </source>
</evidence>
<feature type="compositionally biased region" description="Basic and acidic residues" evidence="8">
    <location>
        <begin position="407"/>
        <end position="417"/>
    </location>
</feature>
<keyword evidence="2" id="KW-0805">Transcription regulation</keyword>
<dbReference type="eggNOG" id="KOG1474">
    <property type="taxonomic scope" value="Eukaryota"/>
</dbReference>
<dbReference type="Gene3D" id="1.20.920.10">
    <property type="entry name" value="Bromodomain-like"/>
    <property type="match status" value="1"/>
</dbReference>
<dbReference type="InterPro" id="IPR038336">
    <property type="entry name" value="NET_sf"/>
</dbReference>
<feature type="compositionally biased region" description="Acidic residues" evidence="8">
    <location>
        <begin position="384"/>
        <end position="397"/>
    </location>
</feature>
<protein>
    <submittedName>
        <fullName evidence="11">Uncharacterized protein</fullName>
    </submittedName>
</protein>
<evidence type="ECO:0000256" key="4">
    <source>
        <dbReference type="ARBA" id="ARBA00023117"/>
    </source>
</evidence>
<dbReference type="AlphaFoldDB" id="D8R369"/>
<feature type="domain" description="Bromo" evidence="9">
    <location>
        <begin position="125"/>
        <end position="197"/>
    </location>
</feature>
<dbReference type="InParanoid" id="D8R369"/>
<accession>D8R369</accession>
<feature type="region of interest" description="Disordered" evidence="8">
    <location>
        <begin position="347"/>
        <end position="520"/>
    </location>
</feature>
<feature type="region of interest" description="Disordered" evidence="8">
    <location>
        <begin position="543"/>
        <end position="562"/>
    </location>
</feature>
<feature type="region of interest" description="Disordered" evidence="8">
    <location>
        <begin position="24"/>
        <end position="95"/>
    </location>
</feature>
<comment type="subcellular location">
    <subcellularLocation>
        <location evidence="1">Nucleus</location>
    </subcellularLocation>
</comment>
<dbReference type="Pfam" id="PF17035">
    <property type="entry name" value="BET"/>
    <property type="match status" value="1"/>
</dbReference>
<feature type="compositionally biased region" description="Basic and acidic residues" evidence="8">
    <location>
        <begin position="374"/>
        <end position="383"/>
    </location>
</feature>
<feature type="compositionally biased region" description="Acidic residues" evidence="8">
    <location>
        <begin position="696"/>
        <end position="706"/>
    </location>
</feature>
<dbReference type="InterPro" id="IPR001487">
    <property type="entry name" value="Bromodomain"/>
</dbReference>
<dbReference type="InterPro" id="IPR027353">
    <property type="entry name" value="NET_dom"/>
</dbReference>
<dbReference type="PROSITE" id="PS51525">
    <property type="entry name" value="NET"/>
    <property type="match status" value="1"/>
</dbReference>
<evidence type="ECO:0000256" key="3">
    <source>
        <dbReference type="ARBA" id="ARBA00023054"/>
    </source>
</evidence>
<evidence type="ECO:0000256" key="2">
    <source>
        <dbReference type="ARBA" id="ARBA00023015"/>
    </source>
</evidence>
<dbReference type="PRINTS" id="PR00503">
    <property type="entry name" value="BROMODOMAIN"/>
</dbReference>
<evidence type="ECO:0000313" key="11">
    <source>
        <dbReference type="EMBL" id="EFJ33224.1"/>
    </source>
</evidence>
<gene>
    <name evidence="11" type="ORF">SELMODRAFT_406866</name>
</gene>
<dbReference type="Pfam" id="PF00439">
    <property type="entry name" value="Bromodomain"/>
    <property type="match status" value="1"/>
</dbReference>
<dbReference type="PANTHER" id="PTHR46136">
    <property type="entry name" value="TRANSCRIPTION FACTOR GTE8"/>
    <property type="match status" value="1"/>
</dbReference>
<feature type="compositionally biased region" description="Basic and acidic residues" evidence="8">
    <location>
        <begin position="551"/>
        <end position="562"/>
    </location>
</feature>
<sequence length="706" mass="77995">MPKESKREVRKRLKLDLEQVIGISTKIEALEQQSRSSGTLGTPGTGGSSKEKRTPKANQMYSTSEYFSAKDKMPPPEKVKPKALVPPKKGTKGDIDNKRQRVELARMKRMGDIMKQCGTLLKKLITHKHAWVFNEPVDAVKLGLHDYHKVIRRPMDLGTIKKKLEGGHYRTPVEFADDVKLTFSNAMTYNPPGHDVFIMADILRQIFDERWRCIKEKLEEEQTKCRVEDEVFAEIAQGNPNPALQNLKQSLLSIEDQLSSLKKPAGAPRGSKKSGKRQMTYEEKTELGKNLEKVLEQNPGDKADEIVLLLKKHNPNLSQSEDTIEVDIDGIDNDTLWELHKMVASCMKPKNKKRPRPQPAEGIKQTGGTAPGDSPKKSRKSGEGLDEDVDIDGEDDMPTANYSPVVVDKDTPNDGRESSGGSSSSSSGSDSSESDSGSSSHSDSDAEGPRTAGIEKPTSQKEPMGFGAVREQLSSPSDKIDGAKQPVTVRPGEAGDLPESQAEKSAEKLQSERPVSPEKSVRAALLKGRFADTILKAREKTFPLKSGDNVDPEKLRKEREELERKLREDKARLQADAKAAEVARKKAEAEAATEARKKREVEREAARKALQQMERTVDLDAHCEILKDFDLMRTSSKEHFQSSAGEVSPPNSPDGLPGFTLPQGAGNALEQLGLFMKLDEEEDDKQGDGEVAYADENGEVEEGEID</sequence>
<feature type="region of interest" description="Disordered" evidence="8">
    <location>
        <begin position="678"/>
        <end position="706"/>
    </location>
</feature>
<dbReference type="SMART" id="SM00297">
    <property type="entry name" value="BROMO"/>
    <property type="match status" value="1"/>
</dbReference>
<feature type="region of interest" description="Disordered" evidence="8">
    <location>
        <begin position="259"/>
        <end position="285"/>
    </location>
</feature>
<dbReference type="PANTHER" id="PTHR46136:SF1">
    <property type="entry name" value="TRANSCRIPTION FACTOR GTE11-RELATED"/>
    <property type="match status" value="1"/>
</dbReference>
<evidence type="ECO:0000256" key="7">
    <source>
        <dbReference type="PROSITE-ProRule" id="PRU00035"/>
    </source>
</evidence>
<dbReference type="KEGG" id="smo:SELMODRAFT_406866"/>
<dbReference type="FunCoup" id="D8R369">
    <property type="interactions" value="1395"/>
</dbReference>
<keyword evidence="3" id="KW-0175">Coiled coil</keyword>
<feature type="region of interest" description="Disordered" evidence="8">
    <location>
        <begin position="636"/>
        <end position="665"/>
    </location>
</feature>
<evidence type="ECO:0000313" key="12">
    <source>
        <dbReference type="Proteomes" id="UP000001514"/>
    </source>
</evidence>
<keyword evidence="6" id="KW-0539">Nucleus</keyword>
<dbReference type="CDD" id="cd05506">
    <property type="entry name" value="Bromo_plant1"/>
    <property type="match status" value="1"/>
</dbReference>
<name>D8R369_SELML</name>
<feature type="compositionally biased region" description="Low complexity" evidence="8">
    <location>
        <begin position="419"/>
        <end position="441"/>
    </location>
</feature>
<dbReference type="Gene3D" id="1.20.1270.220">
    <property type="match status" value="1"/>
</dbReference>
<dbReference type="OrthoDB" id="21449at2759"/>
<dbReference type="SUPFAM" id="SSF47370">
    <property type="entry name" value="Bromodomain"/>
    <property type="match status" value="1"/>
</dbReference>
<dbReference type="Gramene" id="EFJ33224">
    <property type="protein sequence ID" value="EFJ33224"/>
    <property type="gene ID" value="SELMODRAFT_406866"/>
</dbReference>